<comment type="caution">
    <text evidence="1">The sequence shown here is derived from an EMBL/GenBank/DDBJ whole genome shotgun (WGS) entry which is preliminary data.</text>
</comment>
<reference evidence="1" key="1">
    <citation type="submission" date="2022-03" db="EMBL/GenBank/DDBJ databases">
        <title>Draft genome sequence of Aduncisulcus paluster, a free-living microaerophilic Fornicata.</title>
        <authorList>
            <person name="Yuyama I."/>
            <person name="Kume K."/>
            <person name="Tamura T."/>
            <person name="Inagaki Y."/>
            <person name="Hashimoto T."/>
        </authorList>
    </citation>
    <scope>NUCLEOTIDE SEQUENCE</scope>
    <source>
        <strain evidence="1">NY0171</strain>
    </source>
</reference>
<protein>
    <submittedName>
        <fullName evidence="1">Uncharacterized protein</fullName>
    </submittedName>
</protein>
<evidence type="ECO:0000313" key="2">
    <source>
        <dbReference type="Proteomes" id="UP001057375"/>
    </source>
</evidence>
<keyword evidence="2" id="KW-1185">Reference proteome</keyword>
<evidence type="ECO:0000313" key="1">
    <source>
        <dbReference type="EMBL" id="GKT33402.1"/>
    </source>
</evidence>
<gene>
    <name evidence="1" type="ORF">ADUPG1_007323</name>
</gene>
<sequence>MAKDRKDTRQAIENISTRYSFRDFEFISSMKANRIRRGKSKFGSIAESSKVEILLDATEKEGQDISIQTIEKPLFSSEIAYSKESTLPQLCCISHLPAKYIHPHEHLPFACQPLSSVVAHLPRHIVDEIKGLSEGY</sequence>
<name>A0ABQ5KLM4_9EUKA</name>
<accession>A0ABQ5KLM4</accession>
<proteinExistence type="predicted"/>
<dbReference type="EMBL" id="BQXS01010240">
    <property type="protein sequence ID" value="GKT33402.1"/>
    <property type="molecule type" value="Genomic_DNA"/>
</dbReference>
<organism evidence="1 2">
    <name type="scientific">Aduncisulcus paluster</name>
    <dbReference type="NCBI Taxonomy" id="2918883"/>
    <lineage>
        <taxon>Eukaryota</taxon>
        <taxon>Metamonada</taxon>
        <taxon>Carpediemonas-like organisms</taxon>
        <taxon>Aduncisulcus</taxon>
    </lineage>
</organism>
<dbReference type="Proteomes" id="UP001057375">
    <property type="component" value="Unassembled WGS sequence"/>
</dbReference>